<keyword evidence="7" id="KW-1185">Reference proteome</keyword>
<accession>A0ABT6Y6Y5</accession>
<evidence type="ECO:0000256" key="2">
    <source>
        <dbReference type="ARBA" id="ARBA00022801"/>
    </source>
</evidence>
<comment type="caution">
    <text evidence="6">The sequence shown here is derived from an EMBL/GenBank/DDBJ whole genome shotgun (WGS) entry which is preliminary data.</text>
</comment>
<keyword evidence="4" id="KW-0472">Membrane</keyword>
<name>A0ABT6Y6Y5_9BACT</name>
<evidence type="ECO:0000313" key="7">
    <source>
        <dbReference type="Proteomes" id="UP001236507"/>
    </source>
</evidence>
<dbReference type="RefSeq" id="WP_283344293.1">
    <property type="nucleotide sequence ID" value="NZ_JASHIF010000007.1"/>
</dbReference>
<dbReference type="EMBL" id="JASHIF010000007">
    <property type="protein sequence ID" value="MDI9859337.1"/>
    <property type="molecule type" value="Genomic_DNA"/>
</dbReference>
<keyword evidence="2" id="KW-0378">Hydrolase</keyword>
<dbReference type="PANTHER" id="PTHR13943">
    <property type="entry name" value="HRAS-LIKE SUPPRESSOR - RELATED"/>
    <property type="match status" value="1"/>
</dbReference>
<dbReference type="PROSITE" id="PS51934">
    <property type="entry name" value="LRAT"/>
    <property type="match status" value="1"/>
</dbReference>
<keyword evidence="3" id="KW-0443">Lipid metabolism</keyword>
<dbReference type="InterPro" id="IPR051496">
    <property type="entry name" value="H-rev107_PLA/AT"/>
</dbReference>
<keyword evidence="4" id="KW-0812">Transmembrane</keyword>
<dbReference type="Proteomes" id="UP001236507">
    <property type="component" value="Unassembled WGS sequence"/>
</dbReference>
<sequence length="139" mass="15822">MFLINHYGIQLGDKVSRLKRGVPFIRHYAVYLGANEQGIHRFAENNVNNGVQIVTADDFFSNAEAIQVDRTNTNWEQRMRAVRLAEQKVGQKYNLLDYNCEHFANEVTIGHRRSKQVSWGLGISAFLIVGVASTLISKR</sequence>
<organism evidence="6 7">
    <name type="scientific">Flectobacillus roseus</name>
    <dbReference type="NCBI Taxonomy" id="502259"/>
    <lineage>
        <taxon>Bacteria</taxon>
        <taxon>Pseudomonadati</taxon>
        <taxon>Bacteroidota</taxon>
        <taxon>Cytophagia</taxon>
        <taxon>Cytophagales</taxon>
        <taxon>Flectobacillaceae</taxon>
        <taxon>Flectobacillus</taxon>
    </lineage>
</organism>
<dbReference type="PANTHER" id="PTHR13943:SF77">
    <property type="entry name" value="LRAT DOMAIN-CONTAINING PROTEIN"/>
    <property type="match status" value="1"/>
</dbReference>
<evidence type="ECO:0000256" key="3">
    <source>
        <dbReference type="ARBA" id="ARBA00023098"/>
    </source>
</evidence>
<reference evidence="6 7" key="1">
    <citation type="submission" date="2023-05" db="EMBL/GenBank/DDBJ databases">
        <title>Novel species of genus Flectobacillus isolated from stream in China.</title>
        <authorList>
            <person name="Lu H."/>
        </authorList>
    </citation>
    <scope>NUCLEOTIDE SEQUENCE [LARGE SCALE GENOMIC DNA]</scope>
    <source>
        <strain evidence="6 7">KCTC 42575</strain>
    </source>
</reference>
<feature type="domain" description="LRAT" evidence="5">
    <location>
        <begin position="17"/>
        <end position="116"/>
    </location>
</feature>
<dbReference type="InterPro" id="IPR007053">
    <property type="entry name" value="LRAT_dom"/>
</dbReference>
<protein>
    <submittedName>
        <fullName evidence="6">Lecithin retinol acyltransferase family protein</fullName>
    </submittedName>
</protein>
<proteinExistence type="predicted"/>
<evidence type="ECO:0000313" key="6">
    <source>
        <dbReference type="EMBL" id="MDI9859337.1"/>
    </source>
</evidence>
<dbReference type="GO" id="GO:0016746">
    <property type="term" value="F:acyltransferase activity"/>
    <property type="evidence" value="ECO:0007669"/>
    <property type="project" value="UniProtKB-KW"/>
</dbReference>
<evidence type="ECO:0000256" key="1">
    <source>
        <dbReference type="ARBA" id="ARBA00022679"/>
    </source>
</evidence>
<dbReference type="Pfam" id="PF04970">
    <property type="entry name" value="LRAT"/>
    <property type="match status" value="1"/>
</dbReference>
<keyword evidence="1" id="KW-0808">Transferase</keyword>
<feature type="transmembrane region" description="Helical" evidence="4">
    <location>
        <begin position="117"/>
        <end position="136"/>
    </location>
</feature>
<keyword evidence="6" id="KW-0012">Acyltransferase</keyword>
<evidence type="ECO:0000259" key="5">
    <source>
        <dbReference type="PROSITE" id="PS51934"/>
    </source>
</evidence>
<dbReference type="Gene3D" id="3.90.1720.10">
    <property type="entry name" value="endopeptidase domain like (from Nostoc punctiforme)"/>
    <property type="match status" value="1"/>
</dbReference>
<keyword evidence="4" id="KW-1133">Transmembrane helix</keyword>
<evidence type="ECO:0000256" key="4">
    <source>
        <dbReference type="SAM" id="Phobius"/>
    </source>
</evidence>
<gene>
    <name evidence="6" type="ORF">QM524_08965</name>
</gene>